<keyword evidence="2" id="KW-1185">Reference proteome</keyword>
<sequence>MRLRASRTLASSIPSHSDIDLLHLIAGIHVPLIPLIVILCPCTLQHPGDNLNSVHFLAEAVAQQRQGIQCALTFWQCDIDGLTDAHHIFPQGYQGDFVGHAISEFAPFDGRVIADALKRMAILEMENAELKGQD</sequence>
<evidence type="ECO:0000313" key="1">
    <source>
        <dbReference type="EMBL" id="THH06614.1"/>
    </source>
</evidence>
<gene>
    <name evidence="1" type="ORF">EW146_g9560</name>
</gene>
<accession>A0A4S4L5F4</accession>
<proteinExistence type="predicted"/>
<comment type="caution">
    <text evidence="1">The sequence shown here is derived from an EMBL/GenBank/DDBJ whole genome shotgun (WGS) entry which is preliminary data.</text>
</comment>
<evidence type="ECO:0000313" key="2">
    <source>
        <dbReference type="Proteomes" id="UP000310158"/>
    </source>
</evidence>
<reference evidence="1 2" key="1">
    <citation type="submission" date="2019-02" db="EMBL/GenBank/DDBJ databases">
        <title>Genome sequencing of the rare red list fungi Bondarzewia mesenterica.</title>
        <authorList>
            <person name="Buettner E."/>
            <person name="Kellner H."/>
        </authorList>
    </citation>
    <scope>NUCLEOTIDE SEQUENCE [LARGE SCALE GENOMIC DNA]</scope>
    <source>
        <strain evidence="1 2">DSM 108281</strain>
    </source>
</reference>
<dbReference type="AlphaFoldDB" id="A0A4S4L5F4"/>
<protein>
    <submittedName>
        <fullName evidence="1">Uncharacterized protein</fullName>
    </submittedName>
</protein>
<dbReference type="EMBL" id="SGPL01000860">
    <property type="protein sequence ID" value="THH06614.1"/>
    <property type="molecule type" value="Genomic_DNA"/>
</dbReference>
<organism evidence="1 2">
    <name type="scientific">Bondarzewia mesenterica</name>
    <dbReference type="NCBI Taxonomy" id="1095465"/>
    <lineage>
        <taxon>Eukaryota</taxon>
        <taxon>Fungi</taxon>
        <taxon>Dikarya</taxon>
        <taxon>Basidiomycota</taxon>
        <taxon>Agaricomycotina</taxon>
        <taxon>Agaricomycetes</taxon>
        <taxon>Russulales</taxon>
        <taxon>Bondarzewiaceae</taxon>
        <taxon>Bondarzewia</taxon>
    </lineage>
</organism>
<dbReference type="Proteomes" id="UP000310158">
    <property type="component" value="Unassembled WGS sequence"/>
</dbReference>
<name>A0A4S4L5F4_9AGAM</name>